<dbReference type="Proteomes" id="UP000243686">
    <property type="component" value="Unassembled WGS sequence"/>
</dbReference>
<organism evidence="1 2">
    <name type="scientific">Opisthorchis viverrini</name>
    <name type="common">Southeast Asian liver fluke</name>
    <dbReference type="NCBI Taxonomy" id="6198"/>
    <lineage>
        <taxon>Eukaryota</taxon>
        <taxon>Metazoa</taxon>
        <taxon>Spiralia</taxon>
        <taxon>Lophotrochozoa</taxon>
        <taxon>Platyhelminthes</taxon>
        <taxon>Trematoda</taxon>
        <taxon>Digenea</taxon>
        <taxon>Opisthorchiida</taxon>
        <taxon>Opisthorchiata</taxon>
        <taxon>Opisthorchiidae</taxon>
        <taxon>Opisthorchis</taxon>
    </lineage>
</organism>
<evidence type="ECO:0000313" key="1">
    <source>
        <dbReference type="EMBL" id="OON24003.1"/>
    </source>
</evidence>
<proteinExistence type="predicted"/>
<protein>
    <submittedName>
        <fullName evidence="1">Uncharacterized protein</fullName>
    </submittedName>
</protein>
<reference evidence="1 2" key="1">
    <citation type="submission" date="2015-03" db="EMBL/GenBank/DDBJ databases">
        <title>Draft genome of the nematode, Opisthorchis viverrini.</title>
        <authorList>
            <person name="Mitreva M."/>
        </authorList>
    </citation>
    <scope>NUCLEOTIDE SEQUENCE [LARGE SCALE GENOMIC DNA]</scope>
    <source>
        <strain evidence="1">Khon Kaen</strain>
    </source>
</reference>
<name>A0A1S8XC56_OPIVI</name>
<dbReference type="AlphaFoldDB" id="A0A1S8XC56"/>
<accession>A0A1S8XC56</accession>
<sequence length="109" mass="12204">MAEKKPNEWVQLLLLRFDSQLPIRTGLHTAQSTQNMEQNKECLITVSKCKFSLVISGLTKMLQNIDSMIDLQIDLKEISIQPHADDIHSYDSEASASELTSLAKESVAT</sequence>
<gene>
    <name evidence="1" type="ORF">X801_00077</name>
</gene>
<evidence type="ECO:0000313" key="2">
    <source>
        <dbReference type="Proteomes" id="UP000243686"/>
    </source>
</evidence>
<dbReference type="EMBL" id="KV891463">
    <property type="protein sequence ID" value="OON24003.1"/>
    <property type="molecule type" value="Genomic_DNA"/>
</dbReference>
<keyword evidence="2" id="KW-1185">Reference proteome</keyword>